<dbReference type="GeneTree" id="ENSGT00940000177745"/>
<dbReference type="Proteomes" id="UP000265080">
    <property type="component" value="Chromosome 3"/>
</dbReference>
<protein>
    <recommendedName>
        <fullName evidence="2">Transposase Tc1-like domain-containing protein</fullName>
    </recommendedName>
</protein>
<dbReference type="Pfam" id="PF01498">
    <property type="entry name" value="HTH_Tnp_Tc3_2"/>
    <property type="match status" value="1"/>
</dbReference>
<dbReference type="GO" id="GO:0015074">
    <property type="term" value="P:DNA integration"/>
    <property type="evidence" value="ECO:0007669"/>
    <property type="project" value="InterPro"/>
</dbReference>
<sequence>QPGRVQLPPDSQEFGYTQKYRQTNSLEDIPSSGRLRVSSARTDRIPIGMCRENHRMTSQELQQQCSIQTGGQCSTRTVRGKLLYHGLRSYKAVKKPLINERQRLARRH</sequence>
<reference evidence="3" key="2">
    <citation type="submission" date="2025-08" db="UniProtKB">
        <authorList>
            <consortium name="Ensembl"/>
        </authorList>
    </citation>
    <scope>IDENTIFICATION</scope>
</reference>
<dbReference type="Ensembl" id="ENSAPET00000032621.1">
    <property type="protein sequence ID" value="ENSAPEP00000031779.1"/>
    <property type="gene ID" value="ENSAPEG00000022567.1"/>
</dbReference>
<feature type="region of interest" description="Disordered" evidence="1">
    <location>
        <begin position="1"/>
        <end position="32"/>
    </location>
</feature>
<reference evidence="3" key="3">
    <citation type="submission" date="2025-09" db="UniProtKB">
        <authorList>
            <consortium name="Ensembl"/>
        </authorList>
    </citation>
    <scope>IDENTIFICATION</scope>
</reference>
<evidence type="ECO:0000256" key="1">
    <source>
        <dbReference type="SAM" id="MobiDB-lite"/>
    </source>
</evidence>
<dbReference type="STRING" id="161767.ENSAPEP00000031779"/>
<accession>A0A3P8U370</accession>
<keyword evidence="4" id="KW-1185">Reference proteome</keyword>
<evidence type="ECO:0000313" key="4">
    <source>
        <dbReference type="Proteomes" id="UP000265080"/>
    </source>
</evidence>
<organism evidence="3 4">
    <name type="scientific">Amphiprion percula</name>
    <name type="common">Orange clownfish</name>
    <name type="synonym">Lutjanus percula</name>
    <dbReference type="NCBI Taxonomy" id="161767"/>
    <lineage>
        <taxon>Eukaryota</taxon>
        <taxon>Metazoa</taxon>
        <taxon>Chordata</taxon>
        <taxon>Craniata</taxon>
        <taxon>Vertebrata</taxon>
        <taxon>Euteleostomi</taxon>
        <taxon>Actinopterygii</taxon>
        <taxon>Neopterygii</taxon>
        <taxon>Teleostei</taxon>
        <taxon>Neoteleostei</taxon>
        <taxon>Acanthomorphata</taxon>
        <taxon>Ovalentaria</taxon>
        <taxon>Pomacentridae</taxon>
        <taxon>Amphiprion</taxon>
    </lineage>
</organism>
<proteinExistence type="predicted"/>
<reference evidence="3 4" key="1">
    <citation type="submission" date="2018-03" db="EMBL/GenBank/DDBJ databases">
        <title>Finding Nemo's genes: A chromosome-scale reference assembly of the genome of the orange clownfish Amphiprion percula.</title>
        <authorList>
            <person name="Lehmann R."/>
        </authorList>
    </citation>
    <scope>NUCLEOTIDE SEQUENCE</scope>
</reference>
<evidence type="ECO:0000259" key="2">
    <source>
        <dbReference type="Pfam" id="PF01498"/>
    </source>
</evidence>
<name>A0A3P8U370_AMPPE</name>
<dbReference type="GO" id="GO:0003677">
    <property type="term" value="F:DNA binding"/>
    <property type="evidence" value="ECO:0007669"/>
    <property type="project" value="InterPro"/>
</dbReference>
<evidence type="ECO:0000313" key="3">
    <source>
        <dbReference type="Ensembl" id="ENSAPEP00000031779.1"/>
    </source>
</evidence>
<dbReference type="AlphaFoldDB" id="A0A3P8U370"/>
<dbReference type="InterPro" id="IPR002492">
    <property type="entry name" value="Transposase_Tc1-like"/>
</dbReference>
<dbReference type="GO" id="GO:0006313">
    <property type="term" value="P:DNA transposition"/>
    <property type="evidence" value="ECO:0007669"/>
    <property type="project" value="InterPro"/>
</dbReference>
<feature type="domain" description="Transposase Tc1-like" evidence="2">
    <location>
        <begin position="47"/>
        <end position="106"/>
    </location>
</feature>